<dbReference type="PROSITE" id="PS51030">
    <property type="entry name" value="NUCLEAR_REC_DBD_2"/>
    <property type="match status" value="1"/>
</dbReference>
<feature type="compositionally biased region" description="Low complexity" evidence="17">
    <location>
        <begin position="112"/>
        <end position="129"/>
    </location>
</feature>
<evidence type="ECO:0000256" key="11">
    <source>
        <dbReference type="ARBA" id="ARBA00023242"/>
    </source>
</evidence>
<dbReference type="InterPro" id="IPR013088">
    <property type="entry name" value="Znf_NHR/GATA"/>
</dbReference>
<sequence>MNGAATVTATEDHQHQQTQNETTSEHPRSPASPLSARHDSGESSVISPGLPERYSPLGATGSTSSHDPYASRSVQECPVPLCRGMPTDFPLARSPYLTALGNGHPHLLGQVQHQQQQQQQQQQPQQPQHGSKPPRSLGLICVVCGDTSSGKHYGILACNGCSGFFKRSVRRKLIYRCQAGTGRCVVDKAHRNQCQACRLKKCMQMGMNKDAVQNERQPRNTATIRPEALVEMDQERALREAAVAVGVFGFISAASRRARSSTSKRSVRLVSFRRRSPPVSLAMARYTTPLPLPTVAPTTNSANNATTPPRQENEDGNASEDSIDVTNEEPLTPQRSGCTQLPPVLPSLYSPASAETVYETSARLLFMAVKWAKNLPSFAGLPFRDQVILLEEVWSELFLLNAVQWCLPLESSPLFSAAELTALTLSPHPHPHSGLHLQTTTGKPSQVAADVRHLHDTLQRYKAVMVDPAEFACMKAIVLFRPETRGLKDSSQIENLQDQAQLMLGHHARAQQPNSPARFGRLLLLLPLLRTVPAARVELIYFHRTIGNTPMEKVLCCADPGNEFRYPLAKKGEYRHGGTRRRKVVIVLTRFRGCAEAEFSTYLPRHSPCIPYFHSAAPRKQGSRGRGGFDRVGRPTHATTKLPLKGDPAMAAGLVVFRFRDPDRYGGGRGGVGNGEKKENCTANCGVLEE</sequence>
<dbReference type="InterPro" id="IPR001723">
    <property type="entry name" value="Nuclear_hrmn_rcpt"/>
</dbReference>
<dbReference type="PROSITE" id="PS51843">
    <property type="entry name" value="NR_LBD"/>
    <property type="match status" value="1"/>
</dbReference>
<evidence type="ECO:0000256" key="16">
    <source>
        <dbReference type="RuleBase" id="RU004334"/>
    </source>
</evidence>
<evidence type="ECO:0000256" key="7">
    <source>
        <dbReference type="ARBA" id="ARBA00023015"/>
    </source>
</evidence>
<keyword evidence="21" id="KW-1185">Reference proteome</keyword>
<dbReference type="GO" id="GO:0045944">
    <property type="term" value="P:positive regulation of transcription by RNA polymerase II"/>
    <property type="evidence" value="ECO:0007669"/>
    <property type="project" value="UniProtKB-ARBA"/>
</dbReference>
<dbReference type="GO" id="GO:0003700">
    <property type="term" value="F:DNA-binding transcription factor activity"/>
    <property type="evidence" value="ECO:0007669"/>
    <property type="project" value="InterPro"/>
</dbReference>
<evidence type="ECO:0000313" key="21">
    <source>
        <dbReference type="Proteomes" id="UP000078542"/>
    </source>
</evidence>
<dbReference type="SMART" id="SM00399">
    <property type="entry name" value="ZnF_C4"/>
    <property type="match status" value="1"/>
</dbReference>
<comment type="subcellular location">
    <subcellularLocation>
        <location evidence="1 16">Nucleus</location>
    </subcellularLocation>
</comment>
<keyword evidence="5 16" id="KW-0862">Zinc</keyword>
<dbReference type="CDD" id="cd06950">
    <property type="entry name" value="NR_LBD_Tlx_PNR_like"/>
    <property type="match status" value="1"/>
</dbReference>
<evidence type="ECO:0000256" key="9">
    <source>
        <dbReference type="ARBA" id="ARBA00023163"/>
    </source>
</evidence>
<dbReference type="PRINTS" id="PR00398">
    <property type="entry name" value="STRDHORMONER"/>
</dbReference>
<evidence type="ECO:0000256" key="13">
    <source>
        <dbReference type="ARBA" id="ARBA00071097"/>
    </source>
</evidence>
<dbReference type="Pfam" id="PF00104">
    <property type="entry name" value="Hormone_recep"/>
    <property type="match status" value="1"/>
</dbReference>
<keyword evidence="11 16" id="KW-0539">Nucleus</keyword>
<protein>
    <recommendedName>
        <fullName evidence="13">Photoreceptor-specific nuclear receptor</fullName>
    </recommendedName>
    <alternativeName>
        <fullName evidence="14">Nuclear receptor subfamily 2 group E member 3</fullName>
    </alternativeName>
    <alternativeName>
        <fullName evidence="15">Retina-specific nuclear receptor</fullName>
    </alternativeName>
</protein>
<dbReference type="InterPro" id="IPR001628">
    <property type="entry name" value="Znf_hrmn_rcpt"/>
</dbReference>
<dbReference type="Gene3D" id="3.30.50.10">
    <property type="entry name" value="Erythroid Transcription Factor GATA-1, subunit A"/>
    <property type="match status" value="1"/>
</dbReference>
<keyword evidence="6" id="KW-0832">Ubl conjugation</keyword>
<dbReference type="AlphaFoldDB" id="A0A195D0K0"/>
<evidence type="ECO:0000313" key="20">
    <source>
        <dbReference type="EMBL" id="KYN06443.1"/>
    </source>
</evidence>
<dbReference type="Pfam" id="PF00105">
    <property type="entry name" value="zf-C4"/>
    <property type="match status" value="1"/>
</dbReference>
<feature type="region of interest" description="Disordered" evidence="17">
    <location>
        <begin position="290"/>
        <end position="338"/>
    </location>
</feature>
<feature type="domain" description="NR LBD" evidence="19">
    <location>
        <begin position="327"/>
        <end position="562"/>
    </location>
</feature>
<keyword evidence="7 16" id="KW-0805">Transcription regulation</keyword>
<feature type="compositionally biased region" description="Acidic residues" evidence="17">
    <location>
        <begin position="314"/>
        <end position="327"/>
    </location>
</feature>
<dbReference type="PROSITE" id="PS00031">
    <property type="entry name" value="NUCLEAR_REC_DBD_1"/>
    <property type="match status" value="1"/>
</dbReference>
<evidence type="ECO:0000256" key="12">
    <source>
        <dbReference type="ARBA" id="ARBA00053319"/>
    </source>
</evidence>
<name>A0A195D0K0_9HYME</name>
<evidence type="ECO:0000256" key="4">
    <source>
        <dbReference type="ARBA" id="ARBA00022771"/>
    </source>
</evidence>
<dbReference type="PRINTS" id="PR00047">
    <property type="entry name" value="STROIDFINGER"/>
</dbReference>
<evidence type="ECO:0000256" key="3">
    <source>
        <dbReference type="ARBA" id="ARBA00022723"/>
    </source>
</evidence>
<dbReference type="SUPFAM" id="SSF48508">
    <property type="entry name" value="Nuclear receptor ligand-binding domain"/>
    <property type="match status" value="1"/>
</dbReference>
<dbReference type="InterPro" id="IPR035500">
    <property type="entry name" value="NHR-like_dom_sf"/>
</dbReference>
<evidence type="ECO:0000256" key="10">
    <source>
        <dbReference type="ARBA" id="ARBA00023170"/>
    </source>
</evidence>
<feature type="region of interest" description="Disordered" evidence="17">
    <location>
        <begin position="618"/>
        <end position="644"/>
    </location>
</feature>
<dbReference type="PANTHER" id="PTHR24083">
    <property type="entry name" value="NUCLEAR HORMONE RECEPTOR"/>
    <property type="match status" value="1"/>
</dbReference>
<proteinExistence type="inferred from homology"/>
<keyword evidence="9 16" id="KW-0804">Transcription</keyword>
<evidence type="ECO:0000256" key="1">
    <source>
        <dbReference type="ARBA" id="ARBA00004123"/>
    </source>
</evidence>
<dbReference type="InterPro" id="IPR050274">
    <property type="entry name" value="Nuclear_hormone_rcpt_NR2"/>
</dbReference>
<evidence type="ECO:0000256" key="5">
    <source>
        <dbReference type="ARBA" id="ARBA00022833"/>
    </source>
</evidence>
<feature type="region of interest" description="Disordered" evidence="17">
    <location>
        <begin position="110"/>
        <end position="134"/>
    </location>
</feature>
<dbReference type="GO" id="GO:0043565">
    <property type="term" value="F:sequence-specific DNA binding"/>
    <property type="evidence" value="ECO:0007669"/>
    <property type="project" value="InterPro"/>
</dbReference>
<dbReference type="GO" id="GO:0008270">
    <property type="term" value="F:zinc ion binding"/>
    <property type="evidence" value="ECO:0007669"/>
    <property type="project" value="UniProtKB-KW"/>
</dbReference>
<dbReference type="SUPFAM" id="SSF57716">
    <property type="entry name" value="Glucocorticoid receptor-like (DNA-binding domain)"/>
    <property type="match status" value="1"/>
</dbReference>
<dbReference type="FunFam" id="3.30.50.10:FF:000028">
    <property type="entry name" value="Nuclear receptor subfamily 2, group E, member 3"/>
    <property type="match status" value="1"/>
</dbReference>
<dbReference type="STRING" id="456900.A0A195D0K0"/>
<dbReference type="GO" id="GO:0005634">
    <property type="term" value="C:nucleus"/>
    <property type="evidence" value="ECO:0007669"/>
    <property type="project" value="UniProtKB-SubCell"/>
</dbReference>
<dbReference type="Gene3D" id="1.10.565.10">
    <property type="entry name" value="Retinoid X Receptor"/>
    <property type="match status" value="1"/>
</dbReference>
<keyword evidence="8 16" id="KW-0238">DNA-binding</keyword>
<feature type="compositionally biased region" description="Low complexity" evidence="17">
    <location>
        <begin position="290"/>
        <end position="309"/>
    </location>
</feature>
<dbReference type="CDD" id="cd06970">
    <property type="entry name" value="NR_DBD_PNR"/>
    <property type="match status" value="1"/>
</dbReference>
<evidence type="ECO:0000256" key="8">
    <source>
        <dbReference type="ARBA" id="ARBA00023125"/>
    </source>
</evidence>
<evidence type="ECO:0000256" key="6">
    <source>
        <dbReference type="ARBA" id="ARBA00022843"/>
    </source>
</evidence>
<evidence type="ECO:0000256" key="15">
    <source>
        <dbReference type="ARBA" id="ARBA00082944"/>
    </source>
</evidence>
<dbReference type="FunFam" id="1.10.565.10:FF:000022">
    <property type="entry name" value="Nuclear receptor subfamily 2 group E member 3"/>
    <property type="match status" value="1"/>
</dbReference>
<keyword evidence="4 16" id="KW-0863">Zinc-finger</keyword>
<comment type="function">
    <text evidence="12">Orphan nuclear receptor of retinal photoreceptor cells. Transcriptional factor that is an activator of rod development and repressor of cone development. Binds the promoter region of a number of rod- and cone-specific genes, including rhodopsin, M- and S-opsin and rod-specific phosphodiesterase beta subunit. Enhances rhodopsin expression. Represses M- and S-cone opsin expression.</text>
</comment>
<organism evidence="20 21">
    <name type="scientific">Cyphomyrmex costatus</name>
    <dbReference type="NCBI Taxonomy" id="456900"/>
    <lineage>
        <taxon>Eukaryota</taxon>
        <taxon>Metazoa</taxon>
        <taxon>Ecdysozoa</taxon>
        <taxon>Arthropoda</taxon>
        <taxon>Hexapoda</taxon>
        <taxon>Insecta</taxon>
        <taxon>Pterygota</taxon>
        <taxon>Neoptera</taxon>
        <taxon>Endopterygota</taxon>
        <taxon>Hymenoptera</taxon>
        <taxon>Apocrita</taxon>
        <taxon>Aculeata</taxon>
        <taxon>Formicoidea</taxon>
        <taxon>Formicidae</taxon>
        <taxon>Myrmicinae</taxon>
        <taxon>Cyphomyrmex</taxon>
    </lineage>
</organism>
<dbReference type="Proteomes" id="UP000078542">
    <property type="component" value="Unassembled WGS sequence"/>
</dbReference>
<evidence type="ECO:0000259" key="18">
    <source>
        <dbReference type="PROSITE" id="PS51030"/>
    </source>
</evidence>
<feature type="region of interest" description="Disordered" evidence="17">
    <location>
        <begin position="1"/>
        <end position="71"/>
    </location>
</feature>
<dbReference type="EMBL" id="KQ977004">
    <property type="protein sequence ID" value="KYN06443.1"/>
    <property type="molecule type" value="Genomic_DNA"/>
</dbReference>
<reference evidence="20 21" key="1">
    <citation type="submission" date="2016-03" db="EMBL/GenBank/DDBJ databases">
        <title>Cyphomyrmex costatus WGS genome.</title>
        <authorList>
            <person name="Nygaard S."/>
            <person name="Hu H."/>
            <person name="Boomsma J."/>
            <person name="Zhang G."/>
        </authorList>
    </citation>
    <scope>NUCLEOTIDE SEQUENCE [LARGE SCALE GENOMIC DNA]</scope>
    <source>
        <strain evidence="20">MS0001</strain>
        <tissue evidence="20">Whole body</tissue>
    </source>
</reference>
<keyword evidence="10 16" id="KW-0675">Receptor</keyword>
<comment type="similarity">
    <text evidence="16">Belongs to the nuclear hormone receptor family.</text>
</comment>
<dbReference type="SMART" id="SM00430">
    <property type="entry name" value="HOLI"/>
    <property type="match status" value="1"/>
</dbReference>
<evidence type="ECO:0000259" key="19">
    <source>
        <dbReference type="PROSITE" id="PS51843"/>
    </source>
</evidence>
<gene>
    <name evidence="20" type="ORF">ALC62_02517</name>
</gene>
<evidence type="ECO:0000256" key="17">
    <source>
        <dbReference type="SAM" id="MobiDB-lite"/>
    </source>
</evidence>
<dbReference type="InterPro" id="IPR000536">
    <property type="entry name" value="Nucl_hrmn_rcpt_lig-bd"/>
</dbReference>
<keyword evidence="3 16" id="KW-0479">Metal-binding</keyword>
<evidence type="ECO:0000256" key="14">
    <source>
        <dbReference type="ARBA" id="ARBA00079595"/>
    </source>
</evidence>
<keyword evidence="2" id="KW-1017">Isopeptide bond</keyword>
<evidence type="ECO:0000256" key="2">
    <source>
        <dbReference type="ARBA" id="ARBA00022499"/>
    </source>
</evidence>
<accession>A0A195D0K0</accession>
<feature type="domain" description="Nuclear receptor" evidence="18">
    <location>
        <begin position="138"/>
        <end position="214"/>
    </location>
</feature>